<dbReference type="AlphaFoldDB" id="A0A6J8AHU8"/>
<organism evidence="1 2">
    <name type="scientific">Mytilus coruscus</name>
    <name type="common">Sea mussel</name>
    <dbReference type="NCBI Taxonomy" id="42192"/>
    <lineage>
        <taxon>Eukaryota</taxon>
        <taxon>Metazoa</taxon>
        <taxon>Spiralia</taxon>
        <taxon>Lophotrochozoa</taxon>
        <taxon>Mollusca</taxon>
        <taxon>Bivalvia</taxon>
        <taxon>Autobranchia</taxon>
        <taxon>Pteriomorphia</taxon>
        <taxon>Mytilida</taxon>
        <taxon>Mytiloidea</taxon>
        <taxon>Mytilidae</taxon>
        <taxon>Mytilinae</taxon>
        <taxon>Mytilus</taxon>
    </lineage>
</organism>
<evidence type="ECO:0000313" key="2">
    <source>
        <dbReference type="Proteomes" id="UP000507470"/>
    </source>
</evidence>
<reference evidence="1 2" key="1">
    <citation type="submission" date="2020-06" db="EMBL/GenBank/DDBJ databases">
        <authorList>
            <person name="Li R."/>
            <person name="Bekaert M."/>
        </authorList>
    </citation>
    <scope>NUCLEOTIDE SEQUENCE [LARGE SCALE GENOMIC DNA]</scope>
    <source>
        <strain evidence="2">wild</strain>
    </source>
</reference>
<gene>
    <name evidence="1" type="ORF">MCOR_8010</name>
</gene>
<dbReference type="OrthoDB" id="5987290at2759"/>
<evidence type="ECO:0000313" key="1">
    <source>
        <dbReference type="EMBL" id="CAC5368472.1"/>
    </source>
</evidence>
<sequence length="187" mass="21410">MKCTLIYLLNPISEYGTFYIPPNSGSDIWEKIEYSLDMASNDNTINYIMATGDFNDNQLAPVNSKITPLLSQFSLTQIIEEPTHFTESSSSLLDLFITNDAHIITYCGVGPPLLDQIRFHCPIISLFELSKMSSKNFKRKKIWLYDRGDYDRYRNILSEKIGISVINLNNVEQFTTEITKTIIENSC</sequence>
<name>A0A6J8AHU8_MYTCO</name>
<dbReference type="Proteomes" id="UP000507470">
    <property type="component" value="Unassembled WGS sequence"/>
</dbReference>
<protein>
    <submittedName>
        <fullName evidence="1">Uncharacterized protein</fullName>
    </submittedName>
</protein>
<keyword evidence="2" id="KW-1185">Reference proteome</keyword>
<dbReference type="EMBL" id="CACVKT020001486">
    <property type="protein sequence ID" value="CAC5368472.1"/>
    <property type="molecule type" value="Genomic_DNA"/>
</dbReference>
<accession>A0A6J8AHU8</accession>
<proteinExistence type="predicted"/>